<reference evidence="5 6" key="1">
    <citation type="submission" date="2020-08" db="EMBL/GenBank/DDBJ databases">
        <title>Genome sequence of Diaphorobacter ruginosibacter DSM 27467T.</title>
        <authorList>
            <person name="Hyun D.-W."/>
            <person name="Bae J.-W."/>
        </authorList>
    </citation>
    <scope>NUCLEOTIDE SEQUENCE [LARGE SCALE GENOMIC DNA]</scope>
    <source>
        <strain evidence="5 6">DSM 27467</strain>
    </source>
</reference>
<evidence type="ECO:0000256" key="1">
    <source>
        <dbReference type="ARBA" id="ARBA00004370"/>
    </source>
</evidence>
<keyword evidence="3" id="KW-0732">Signal</keyword>
<dbReference type="InterPro" id="IPR008816">
    <property type="entry name" value="Gly_zipper_2TM_dom"/>
</dbReference>
<proteinExistence type="predicted"/>
<dbReference type="EMBL" id="CP060714">
    <property type="protein sequence ID" value="QNN58357.1"/>
    <property type="molecule type" value="Genomic_DNA"/>
</dbReference>
<sequence>MRAPRRIASISGALALAGLLSACAYQDPYGGGYPPPPPQPTAGYGGGYQQPDQNVAEYGVLRNIEAQPRTYQRGSTSGVGAVLGAVVGGVLGNQIGGGLGRAAATAAGAVGGAYAGNALEGRTAPSGEVGGLYRLIIQLDRGGERIYDVPDPGDLRPGDRVRMVNGQISRY</sequence>
<gene>
    <name evidence="5" type="ORF">H9K76_05810</name>
</gene>
<evidence type="ECO:0000256" key="2">
    <source>
        <dbReference type="ARBA" id="ARBA00023136"/>
    </source>
</evidence>
<dbReference type="Proteomes" id="UP000515811">
    <property type="component" value="Chromosome"/>
</dbReference>
<comment type="subcellular location">
    <subcellularLocation>
        <location evidence="1">Membrane</location>
    </subcellularLocation>
</comment>
<dbReference type="GO" id="GO:0019867">
    <property type="term" value="C:outer membrane"/>
    <property type="evidence" value="ECO:0007669"/>
    <property type="project" value="InterPro"/>
</dbReference>
<protein>
    <submittedName>
        <fullName evidence="5">Glycine zipper 2TM domain-containing protein</fullName>
    </submittedName>
</protein>
<dbReference type="AlphaFoldDB" id="A0A7G9RRY2"/>
<evidence type="ECO:0000259" key="4">
    <source>
        <dbReference type="Pfam" id="PF05433"/>
    </source>
</evidence>
<organism evidence="5 6">
    <name type="scientific">Diaphorobacter ruginosibacter</name>
    <dbReference type="NCBI Taxonomy" id="1715720"/>
    <lineage>
        <taxon>Bacteria</taxon>
        <taxon>Pseudomonadati</taxon>
        <taxon>Pseudomonadota</taxon>
        <taxon>Betaproteobacteria</taxon>
        <taxon>Burkholderiales</taxon>
        <taxon>Comamonadaceae</taxon>
        <taxon>Diaphorobacter</taxon>
    </lineage>
</organism>
<keyword evidence="2" id="KW-0472">Membrane</keyword>
<dbReference type="RefSeq" id="WP_187598675.1">
    <property type="nucleotide sequence ID" value="NZ_CP060714.1"/>
</dbReference>
<feature type="signal peptide" evidence="3">
    <location>
        <begin position="1"/>
        <end position="24"/>
    </location>
</feature>
<accession>A0A7G9RRY2</accession>
<dbReference type="PROSITE" id="PS51257">
    <property type="entry name" value="PROKAR_LIPOPROTEIN"/>
    <property type="match status" value="1"/>
</dbReference>
<dbReference type="InterPro" id="IPR051407">
    <property type="entry name" value="Bact_OM_lipoprot/Surf_antigen"/>
</dbReference>
<evidence type="ECO:0000313" key="6">
    <source>
        <dbReference type="Proteomes" id="UP000515811"/>
    </source>
</evidence>
<name>A0A7G9RRY2_9BURK</name>
<dbReference type="PANTHER" id="PTHR35603">
    <property type="match status" value="1"/>
</dbReference>
<feature type="chain" id="PRO_5028848855" evidence="3">
    <location>
        <begin position="25"/>
        <end position="171"/>
    </location>
</feature>
<dbReference type="Pfam" id="PF05433">
    <property type="entry name" value="Rick_17kDa_Anti"/>
    <property type="match status" value="1"/>
</dbReference>
<dbReference type="KEGG" id="drg:H9K76_05810"/>
<evidence type="ECO:0000256" key="3">
    <source>
        <dbReference type="SAM" id="SignalP"/>
    </source>
</evidence>
<evidence type="ECO:0000313" key="5">
    <source>
        <dbReference type="EMBL" id="QNN58357.1"/>
    </source>
</evidence>
<dbReference type="PANTHER" id="PTHR35603:SF2">
    <property type="entry name" value="OUTER MEMBRANE LIPOPROTEIN"/>
    <property type="match status" value="1"/>
</dbReference>
<keyword evidence="6" id="KW-1185">Reference proteome</keyword>
<feature type="domain" description="Glycine zipper 2TM" evidence="4">
    <location>
        <begin position="80"/>
        <end position="119"/>
    </location>
</feature>